<feature type="domain" description="Nucleotidyl transferase" evidence="1">
    <location>
        <begin position="6"/>
        <end position="133"/>
    </location>
</feature>
<organism evidence="2 3">
    <name type="scientific">Aliidiomarina sedimenti</name>
    <dbReference type="NCBI Taxonomy" id="1933879"/>
    <lineage>
        <taxon>Bacteria</taxon>
        <taxon>Pseudomonadati</taxon>
        <taxon>Pseudomonadota</taxon>
        <taxon>Gammaproteobacteria</taxon>
        <taxon>Alteromonadales</taxon>
        <taxon>Idiomarinaceae</taxon>
        <taxon>Aliidiomarina</taxon>
    </lineage>
</organism>
<dbReference type="RefSeq" id="WP_157981950.1">
    <property type="nucleotide sequence ID" value="NZ_PIPN01000003.1"/>
</dbReference>
<protein>
    <recommendedName>
        <fullName evidence="1">Nucleotidyl transferase domain-containing protein</fullName>
    </recommendedName>
</protein>
<evidence type="ECO:0000259" key="1">
    <source>
        <dbReference type="Pfam" id="PF00483"/>
    </source>
</evidence>
<keyword evidence="3" id="KW-1185">Reference proteome</keyword>
<evidence type="ECO:0000313" key="3">
    <source>
        <dbReference type="Proteomes" id="UP000287410"/>
    </source>
</evidence>
<proteinExistence type="predicted"/>
<dbReference type="EMBL" id="PIPN01000003">
    <property type="protein sequence ID" value="RUO30010.1"/>
    <property type="molecule type" value="Genomic_DNA"/>
</dbReference>
<dbReference type="Gene3D" id="3.90.550.10">
    <property type="entry name" value="Spore Coat Polysaccharide Biosynthesis Protein SpsA, Chain A"/>
    <property type="match status" value="1"/>
</dbReference>
<dbReference type="Pfam" id="PF00483">
    <property type="entry name" value="NTP_transferase"/>
    <property type="match status" value="1"/>
</dbReference>
<dbReference type="InterPro" id="IPR005835">
    <property type="entry name" value="NTP_transferase_dom"/>
</dbReference>
<accession>A0ABY0BZB3</accession>
<gene>
    <name evidence="2" type="ORF">CWE12_08600</name>
</gene>
<dbReference type="InterPro" id="IPR029044">
    <property type="entry name" value="Nucleotide-diphossugar_trans"/>
</dbReference>
<sequence length="260" mass="28865">MLIVGILSAGLGTRLNPYTLSKPKPLVSLPTGSCILSENIKFFCGGFRDPLIKVISGYKSELFSSNEEVIKNENVQLILNPFFKVAGPLGSIWSLLTNIDLSKSSELLICNGDTILFESIREYVKTEVESTKSKFGYYLFVSESCDEDDDGMRVALVDGERILAVSKDLDDSITNAYSTGVLLIKGNAQIREFYGKFKGLLEGNPRAISDWNWHSLINVLISDGILIGGKTVPDGSWLEIDSPNEYINLYNKMKDDKKDR</sequence>
<reference evidence="2 3" key="1">
    <citation type="journal article" date="2018" name="Front. Microbiol.">
        <title>Genome-Based Analysis Reveals the Taxonomy and Diversity of the Family Idiomarinaceae.</title>
        <authorList>
            <person name="Liu Y."/>
            <person name="Lai Q."/>
            <person name="Shao Z."/>
        </authorList>
    </citation>
    <scope>NUCLEOTIDE SEQUENCE [LARGE SCALE GENOMIC DNA]</scope>
    <source>
        <strain evidence="2 3">GBSy1</strain>
    </source>
</reference>
<comment type="caution">
    <text evidence="2">The sequence shown here is derived from an EMBL/GenBank/DDBJ whole genome shotgun (WGS) entry which is preliminary data.</text>
</comment>
<evidence type="ECO:0000313" key="2">
    <source>
        <dbReference type="EMBL" id="RUO30010.1"/>
    </source>
</evidence>
<dbReference type="SUPFAM" id="SSF53448">
    <property type="entry name" value="Nucleotide-diphospho-sugar transferases"/>
    <property type="match status" value="1"/>
</dbReference>
<name>A0ABY0BZB3_9GAMM</name>
<dbReference type="Proteomes" id="UP000287410">
    <property type="component" value="Unassembled WGS sequence"/>
</dbReference>